<sequence>MSRLTPDPPAKPARLCGTLRPSFENKGEGLTLAIRPLFLDGLQVFQDSLMLLSTGPCPVTGTKKFKPLTHGAVPLGIKRCVTWQKRLSSQLKNTSKRKLFDRSHIPKAHAAGGYEGTGQTKEKPRKRLKKCLPYYF</sequence>
<reference evidence="1 2" key="1">
    <citation type="journal article" date="2023" name="Genes (Basel)">
        <title>Chromosome-Level Genome Assembly and Circadian Gene Repertoire of the Patagonia Blennie Eleginops maclovinus-The Closest Ancestral Proxy of Antarctic Cryonotothenioids.</title>
        <authorList>
            <person name="Cheng C.C."/>
            <person name="Rivera-Colon A.G."/>
            <person name="Minhas B.F."/>
            <person name="Wilson L."/>
            <person name="Rayamajhi N."/>
            <person name="Vargas-Chacoff L."/>
            <person name="Catchen J.M."/>
        </authorList>
    </citation>
    <scope>NUCLEOTIDE SEQUENCE [LARGE SCALE GENOMIC DNA]</scope>
    <source>
        <strain evidence="1">JMC-PN-2008</strain>
    </source>
</reference>
<keyword evidence="2" id="KW-1185">Reference proteome</keyword>
<evidence type="ECO:0000313" key="2">
    <source>
        <dbReference type="Proteomes" id="UP001346869"/>
    </source>
</evidence>
<reference evidence="1 2" key="2">
    <citation type="journal article" date="2023" name="Mol. Biol. Evol.">
        <title>Genomics of Secondarily Temperate Adaptation in the Only Non-Antarctic Icefish.</title>
        <authorList>
            <person name="Rivera-Colon A.G."/>
            <person name="Rayamajhi N."/>
            <person name="Minhas B.F."/>
            <person name="Madrigal G."/>
            <person name="Bilyk K.T."/>
            <person name="Yoon V."/>
            <person name="Hune M."/>
            <person name="Gregory S."/>
            <person name="Cheng C.H.C."/>
            <person name="Catchen J.M."/>
        </authorList>
    </citation>
    <scope>NUCLEOTIDE SEQUENCE [LARGE SCALE GENOMIC DNA]</scope>
    <source>
        <strain evidence="1">JMC-PN-2008</strain>
    </source>
</reference>
<proteinExistence type="predicted"/>
<dbReference type="AlphaFoldDB" id="A0AAN8A7D8"/>
<accession>A0AAN8A7D8</accession>
<gene>
    <name evidence="1" type="ORF">PBY51_014867</name>
</gene>
<dbReference type="EMBL" id="JAUZQC010000019">
    <property type="protein sequence ID" value="KAK5853736.1"/>
    <property type="molecule type" value="Genomic_DNA"/>
</dbReference>
<organism evidence="1 2">
    <name type="scientific">Eleginops maclovinus</name>
    <name type="common">Patagonian blennie</name>
    <name type="synonym">Eleginus maclovinus</name>
    <dbReference type="NCBI Taxonomy" id="56733"/>
    <lineage>
        <taxon>Eukaryota</taxon>
        <taxon>Metazoa</taxon>
        <taxon>Chordata</taxon>
        <taxon>Craniata</taxon>
        <taxon>Vertebrata</taxon>
        <taxon>Euteleostomi</taxon>
        <taxon>Actinopterygii</taxon>
        <taxon>Neopterygii</taxon>
        <taxon>Teleostei</taxon>
        <taxon>Neoteleostei</taxon>
        <taxon>Acanthomorphata</taxon>
        <taxon>Eupercaria</taxon>
        <taxon>Perciformes</taxon>
        <taxon>Notothenioidei</taxon>
        <taxon>Eleginopidae</taxon>
        <taxon>Eleginops</taxon>
    </lineage>
</organism>
<comment type="caution">
    <text evidence="1">The sequence shown here is derived from an EMBL/GenBank/DDBJ whole genome shotgun (WGS) entry which is preliminary data.</text>
</comment>
<protein>
    <submittedName>
        <fullName evidence="1">Uncharacterized protein</fullName>
    </submittedName>
</protein>
<dbReference type="Proteomes" id="UP001346869">
    <property type="component" value="Unassembled WGS sequence"/>
</dbReference>
<evidence type="ECO:0000313" key="1">
    <source>
        <dbReference type="EMBL" id="KAK5853736.1"/>
    </source>
</evidence>
<name>A0AAN8A7D8_ELEMC</name>